<dbReference type="GO" id="GO:0008270">
    <property type="term" value="F:zinc ion binding"/>
    <property type="evidence" value="ECO:0007669"/>
    <property type="project" value="UniProtKB-KW"/>
</dbReference>
<dbReference type="InterPro" id="IPR001878">
    <property type="entry name" value="Znf_CCHC"/>
</dbReference>
<dbReference type="InterPro" id="IPR036875">
    <property type="entry name" value="Znf_CCHC_sf"/>
</dbReference>
<dbReference type="Proteomes" id="UP001454036">
    <property type="component" value="Unassembled WGS sequence"/>
</dbReference>
<evidence type="ECO:0000256" key="1">
    <source>
        <dbReference type="PROSITE-ProRule" id="PRU00047"/>
    </source>
</evidence>
<gene>
    <name evidence="4" type="ORF">LIER_26376</name>
</gene>
<name>A0AAV3RB60_LITER</name>
<accession>A0AAV3RB60</accession>
<organism evidence="4 5">
    <name type="scientific">Lithospermum erythrorhizon</name>
    <name type="common">Purple gromwell</name>
    <name type="synonym">Lithospermum officinale var. erythrorhizon</name>
    <dbReference type="NCBI Taxonomy" id="34254"/>
    <lineage>
        <taxon>Eukaryota</taxon>
        <taxon>Viridiplantae</taxon>
        <taxon>Streptophyta</taxon>
        <taxon>Embryophyta</taxon>
        <taxon>Tracheophyta</taxon>
        <taxon>Spermatophyta</taxon>
        <taxon>Magnoliopsida</taxon>
        <taxon>eudicotyledons</taxon>
        <taxon>Gunneridae</taxon>
        <taxon>Pentapetalae</taxon>
        <taxon>asterids</taxon>
        <taxon>lamiids</taxon>
        <taxon>Boraginales</taxon>
        <taxon>Boraginaceae</taxon>
        <taxon>Boraginoideae</taxon>
        <taxon>Lithospermeae</taxon>
        <taxon>Lithospermum</taxon>
    </lineage>
</organism>
<reference evidence="4 5" key="1">
    <citation type="submission" date="2024-01" db="EMBL/GenBank/DDBJ databases">
        <title>The complete chloroplast genome sequence of Lithospermum erythrorhizon: insights into the phylogenetic relationship among Boraginaceae species and the maternal lineages of purple gromwells.</title>
        <authorList>
            <person name="Okada T."/>
            <person name="Watanabe K."/>
        </authorList>
    </citation>
    <scope>NUCLEOTIDE SEQUENCE [LARGE SCALE GENOMIC DNA]</scope>
</reference>
<evidence type="ECO:0000256" key="2">
    <source>
        <dbReference type="SAM" id="MobiDB-lite"/>
    </source>
</evidence>
<dbReference type="SUPFAM" id="SSF57756">
    <property type="entry name" value="Retrovirus zinc finger-like domains"/>
    <property type="match status" value="1"/>
</dbReference>
<feature type="region of interest" description="Disordered" evidence="2">
    <location>
        <begin position="71"/>
        <end position="102"/>
    </location>
</feature>
<evidence type="ECO:0000259" key="3">
    <source>
        <dbReference type="PROSITE" id="PS50158"/>
    </source>
</evidence>
<dbReference type="EMBL" id="BAABME010008191">
    <property type="protein sequence ID" value="GAA0172576.1"/>
    <property type="molecule type" value="Genomic_DNA"/>
</dbReference>
<keyword evidence="1" id="KW-0479">Metal-binding</keyword>
<evidence type="ECO:0000313" key="4">
    <source>
        <dbReference type="EMBL" id="GAA0172576.1"/>
    </source>
</evidence>
<dbReference type="AlphaFoldDB" id="A0AAV3RB60"/>
<keyword evidence="1" id="KW-0862">Zinc</keyword>
<feature type="domain" description="CCHC-type" evidence="3">
    <location>
        <begin position="32"/>
        <end position="46"/>
    </location>
</feature>
<evidence type="ECO:0000313" key="5">
    <source>
        <dbReference type="Proteomes" id="UP001454036"/>
    </source>
</evidence>
<proteinExistence type="predicted"/>
<dbReference type="GO" id="GO:0003676">
    <property type="term" value="F:nucleic acid binding"/>
    <property type="evidence" value="ECO:0007669"/>
    <property type="project" value="InterPro"/>
</dbReference>
<feature type="compositionally biased region" description="Polar residues" evidence="2">
    <location>
        <begin position="78"/>
        <end position="93"/>
    </location>
</feature>
<keyword evidence="5" id="KW-1185">Reference proteome</keyword>
<dbReference type="PROSITE" id="PS50158">
    <property type="entry name" value="ZF_CCHC"/>
    <property type="match status" value="1"/>
</dbReference>
<keyword evidence="1" id="KW-0863">Zinc-finger</keyword>
<sequence>MVDRPIRRMLQFLVGDVLISGYLAYQRLPNLCFRCGLLGHCVKQCPTLLEGADPRKNLAYDLWIKAPTEKKQGEPSAIDQNVSAQISESSSPNWEDHRNGERQPSLMGEAVSLGYSKGAITLKQKFWDGFNIDGFSRALNETVKHGIDHPPLNEIYSKEFIIRETDENELIQNSMQKEGIHFQSKKTSFTFNKKEEADLNSTLQFFNFQKGGTQPPTERQHKATLKGKMICSEFERQRTPSKKRFHSYVYTNRNGYQSKKTSLSSSGLDGSSSPIDQVGLLCMELSGLGNPGQFDH</sequence>
<comment type="caution">
    <text evidence="4">The sequence shown here is derived from an EMBL/GenBank/DDBJ whole genome shotgun (WGS) entry which is preliminary data.</text>
</comment>
<protein>
    <recommendedName>
        <fullName evidence="3">CCHC-type domain-containing protein</fullName>
    </recommendedName>
</protein>